<organism evidence="2 3">
    <name type="scientific">Ceratodon purpureus</name>
    <name type="common">Fire moss</name>
    <name type="synonym">Dicranum purpureum</name>
    <dbReference type="NCBI Taxonomy" id="3225"/>
    <lineage>
        <taxon>Eukaryota</taxon>
        <taxon>Viridiplantae</taxon>
        <taxon>Streptophyta</taxon>
        <taxon>Embryophyta</taxon>
        <taxon>Bryophyta</taxon>
        <taxon>Bryophytina</taxon>
        <taxon>Bryopsida</taxon>
        <taxon>Dicranidae</taxon>
        <taxon>Pseudoditrichales</taxon>
        <taxon>Ditrichaceae</taxon>
        <taxon>Ceratodon</taxon>
    </lineage>
</organism>
<evidence type="ECO:0000313" key="2">
    <source>
        <dbReference type="EMBL" id="KAG0559259.1"/>
    </source>
</evidence>
<sequence length="61" mass="6741">MRLQSSMAALFLLILLHFGLLSWSAHHCCSGISNTTYQHSFHSHIHVMEGSRIETSAAATT</sequence>
<gene>
    <name evidence="2" type="ORF">KC19_10G091200</name>
</gene>
<feature type="chain" id="PRO_5035839652" evidence="1">
    <location>
        <begin position="25"/>
        <end position="61"/>
    </location>
</feature>
<reference evidence="2" key="1">
    <citation type="submission" date="2020-06" db="EMBL/GenBank/DDBJ databases">
        <title>WGS assembly of Ceratodon purpureus strain R40.</title>
        <authorList>
            <person name="Carey S.B."/>
            <person name="Jenkins J."/>
            <person name="Shu S."/>
            <person name="Lovell J.T."/>
            <person name="Sreedasyam A."/>
            <person name="Maumus F."/>
            <person name="Tiley G.P."/>
            <person name="Fernandez-Pozo N."/>
            <person name="Barry K."/>
            <person name="Chen C."/>
            <person name="Wang M."/>
            <person name="Lipzen A."/>
            <person name="Daum C."/>
            <person name="Saski C.A."/>
            <person name="Payton A.C."/>
            <person name="Mcbreen J.C."/>
            <person name="Conrad R.E."/>
            <person name="Kollar L.M."/>
            <person name="Olsson S."/>
            <person name="Huttunen S."/>
            <person name="Landis J.B."/>
            <person name="Wickett N.J."/>
            <person name="Johnson M.G."/>
            <person name="Rensing S.A."/>
            <person name="Grimwood J."/>
            <person name="Schmutz J."/>
            <person name="Mcdaniel S.F."/>
        </authorList>
    </citation>
    <scope>NUCLEOTIDE SEQUENCE</scope>
    <source>
        <strain evidence="2">R40</strain>
    </source>
</reference>
<feature type="signal peptide" evidence="1">
    <location>
        <begin position="1"/>
        <end position="24"/>
    </location>
</feature>
<dbReference type="EMBL" id="CM026431">
    <property type="protein sequence ID" value="KAG0559259.1"/>
    <property type="molecule type" value="Genomic_DNA"/>
</dbReference>
<accession>A0A8T0GM44</accession>
<evidence type="ECO:0000256" key="1">
    <source>
        <dbReference type="SAM" id="SignalP"/>
    </source>
</evidence>
<evidence type="ECO:0000313" key="3">
    <source>
        <dbReference type="Proteomes" id="UP000822688"/>
    </source>
</evidence>
<comment type="caution">
    <text evidence="2">The sequence shown here is derived from an EMBL/GenBank/DDBJ whole genome shotgun (WGS) entry which is preliminary data.</text>
</comment>
<proteinExistence type="predicted"/>
<keyword evidence="3" id="KW-1185">Reference proteome</keyword>
<protein>
    <submittedName>
        <fullName evidence="2">Uncharacterized protein</fullName>
    </submittedName>
</protein>
<keyword evidence="1" id="KW-0732">Signal</keyword>
<dbReference type="Proteomes" id="UP000822688">
    <property type="component" value="Chromosome 10"/>
</dbReference>
<dbReference type="AlphaFoldDB" id="A0A8T0GM44"/>
<name>A0A8T0GM44_CERPU</name>